<dbReference type="Proteomes" id="UP000801492">
    <property type="component" value="Unassembled WGS sequence"/>
</dbReference>
<proteinExistence type="predicted"/>
<name>A0A8K0D5W3_IGNLU</name>
<feature type="region of interest" description="Disordered" evidence="1">
    <location>
        <begin position="1"/>
        <end position="31"/>
    </location>
</feature>
<accession>A0A8K0D5W3</accession>
<dbReference type="OrthoDB" id="2163411at2759"/>
<sequence length="128" mass="14220">MSSVANSPHLPTNCATVGKSVDKQKERKEKGTVSLMRRLTSIKRSKSPPASSYSMDNPVFEDSSVPVTSSHPVHVRSGSCPSQLLQALPAEHHRMFVSTSQRLKHKDRPSVFVHNSSTRYFVDGKQEM</sequence>
<dbReference type="EMBL" id="VTPC01002614">
    <property type="protein sequence ID" value="KAF2899814.1"/>
    <property type="molecule type" value="Genomic_DNA"/>
</dbReference>
<organism evidence="2 3">
    <name type="scientific">Ignelater luminosus</name>
    <name type="common">Cucubano</name>
    <name type="synonym">Pyrophorus luminosus</name>
    <dbReference type="NCBI Taxonomy" id="2038154"/>
    <lineage>
        <taxon>Eukaryota</taxon>
        <taxon>Metazoa</taxon>
        <taxon>Ecdysozoa</taxon>
        <taxon>Arthropoda</taxon>
        <taxon>Hexapoda</taxon>
        <taxon>Insecta</taxon>
        <taxon>Pterygota</taxon>
        <taxon>Neoptera</taxon>
        <taxon>Endopterygota</taxon>
        <taxon>Coleoptera</taxon>
        <taxon>Polyphaga</taxon>
        <taxon>Elateriformia</taxon>
        <taxon>Elateroidea</taxon>
        <taxon>Elateridae</taxon>
        <taxon>Agrypninae</taxon>
        <taxon>Pyrophorini</taxon>
        <taxon>Ignelater</taxon>
    </lineage>
</organism>
<comment type="caution">
    <text evidence="2">The sequence shown here is derived from an EMBL/GenBank/DDBJ whole genome shotgun (WGS) entry which is preliminary data.</text>
</comment>
<protein>
    <submittedName>
        <fullName evidence="2">Uncharacterized protein</fullName>
    </submittedName>
</protein>
<evidence type="ECO:0000313" key="2">
    <source>
        <dbReference type="EMBL" id="KAF2899814.1"/>
    </source>
</evidence>
<feature type="compositionally biased region" description="Basic and acidic residues" evidence="1">
    <location>
        <begin position="20"/>
        <end position="31"/>
    </location>
</feature>
<evidence type="ECO:0000313" key="3">
    <source>
        <dbReference type="Proteomes" id="UP000801492"/>
    </source>
</evidence>
<gene>
    <name evidence="2" type="ORF">ILUMI_06372</name>
</gene>
<evidence type="ECO:0000256" key="1">
    <source>
        <dbReference type="SAM" id="MobiDB-lite"/>
    </source>
</evidence>
<dbReference type="AlphaFoldDB" id="A0A8K0D5W3"/>
<feature type="compositionally biased region" description="Polar residues" evidence="1">
    <location>
        <begin position="1"/>
        <end position="15"/>
    </location>
</feature>
<keyword evidence="3" id="KW-1185">Reference proteome</keyword>
<reference evidence="2" key="1">
    <citation type="submission" date="2019-08" db="EMBL/GenBank/DDBJ databases">
        <title>The genome of the North American firefly Photinus pyralis.</title>
        <authorList>
            <consortium name="Photinus pyralis genome working group"/>
            <person name="Fallon T.R."/>
            <person name="Sander Lower S.E."/>
            <person name="Weng J.-K."/>
        </authorList>
    </citation>
    <scope>NUCLEOTIDE SEQUENCE</scope>
    <source>
        <strain evidence="2">TRF0915ILg1</strain>
        <tissue evidence="2">Whole body</tissue>
    </source>
</reference>